<dbReference type="Pfam" id="PF00392">
    <property type="entry name" value="GntR"/>
    <property type="match status" value="1"/>
</dbReference>
<dbReference type="CDD" id="cd07377">
    <property type="entry name" value="WHTH_GntR"/>
    <property type="match status" value="1"/>
</dbReference>
<dbReference type="KEGG" id="bacg:D2962_07810"/>
<dbReference type="PROSITE" id="PS50949">
    <property type="entry name" value="HTH_GNTR"/>
    <property type="match status" value="1"/>
</dbReference>
<keyword evidence="1" id="KW-0805">Transcription regulation</keyword>
<reference evidence="5 6" key="1">
    <citation type="submission" date="2018-10" db="EMBL/GenBank/DDBJ databases">
        <authorList>
            <person name="Zhang X."/>
        </authorList>
    </citation>
    <scope>NUCLEOTIDE SEQUENCE [LARGE SCALE GENOMIC DNA]</scope>
    <source>
        <strain evidence="5 6">SK-G1</strain>
    </source>
</reference>
<proteinExistence type="predicted"/>
<dbReference type="PANTHER" id="PTHR38445">
    <property type="entry name" value="HTH-TYPE TRANSCRIPTIONAL REPRESSOR YTRA"/>
    <property type="match status" value="1"/>
</dbReference>
<accession>A0A3G2R523</accession>
<dbReference type="FunFam" id="1.10.10.10:FF:000079">
    <property type="entry name" value="GntR family transcriptional regulator"/>
    <property type="match status" value="1"/>
</dbReference>
<evidence type="ECO:0000259" key="4">
    <source>
        <dbReference type="PROSITE" id="PS50949"/>
    </source>
</evidence>
<dbReference type="PRINTS" id="PR00035">
    <property type="entry name" value="HTHGNTR"/>
</dbReference>
<evidence type="ECO:0000256" key="2">
    <source>
        <dbReference type="ARBA" id="ARBA00023125"/>
    </source>
</evidence>
<dbReference type="PANTHER" id="PTHR38445:SF9">
    <property type="entry name" value="HTH-TYPE TRANSCRIPTIONAL REPRESSOR YTRA"/>
    <property type="match status" value="1"/>
</dbReference>
<keyword evidence="2" id="KW-0238">DNA-binding</keyword>
<dbReference type="EMBL" id="CP033169">
    <property type="protein sequence ID" value="AYO30540.1"/>
    <property type="molecule type" value="Genomic_DNA"/>
</dbReference>
<dbReference type="AlphaFoldDB" id="A0A3G2R523"/>
<dbReference type="Gene3D" id="1.10.10.10">
    <property type="entry name" value="Winged helix-like DNA-binding domain superfamily/Winged helix DNA-binding domain"/>
    <property type="match status" value="1"/>
</dbReference>
<evidence type="ECO:0000313" key="5">
    <source>
        <dbReference type="EMBL" id="AYO30540.1"/>
    </source>
</evidence>
<evidence type="ECO:0000256" key="3">
    <source>
        <dbReference type="ARBA" id="ARBA00023163"/>
    </source>
</evidence>
<dbReference type="InterPro" id="IPR036390">
    <property type="entry name" value="WH_DNA-bd_sf"/>
</dbReference>
<organism evidence="5 6">
    <name type="scientific">Biomaibacter acetigenes</name>
    <dbReference type="NCBI Taxonomy" id="2316383"/>
    <lineage>
        <taxon>Bacteria</taxon>
        <taxon>Bacillati</taxon>
        <taxon>Bacillota</taxon>
        <taxon>Clostridia</taxon>
        <taxon>Thermosediminibacterales</taxon>
        <taxon>Tepidanaerobacteraceae</taxon>
        <taxon>Biomaibacter</taxon>
    </lineage>
</organism>
<dbReference type="InterPro" id="IPR036388">
    <property type="entry name" value="WH-like_DNA-bd_sf"/>
</dbReference>
<keyword evidence="3" id="KW-0804">Transcription</keyword>
<sequence>MIQFKVQKTPLYLQVKQYIKRNIDEKKWTIGYKLPTERELAKTLDVSRKTVSLAYKELEKEGIITSHQGRGTFVINRHSMQKDSQVDRLIENIDYCIQTSVKIGVEPDEFLDLCRARINRYIQELKKIKLVFIECNREQLDYFSKELELGAGVTITPILLQDFKKNIEDINKKIQSHDFIVTTFFHIDEVKTLIKDKNIEILPMALNPQLESIIKIARINRNNNVGILSISQNFAEKVKNAIFEAGLYFDNIKIETSTDSDEIKNFVQSLDVIIVSPGRKKEILPFKDDKDIIEFIFVPDMGSINLLKSVILKNR</sequence>
<dbReference type="GO" id="GO:0003700">
    <property type="term" value="F:DNA-binding transcription factor activity"/>
    <property type="evidence" value="ECO:0007669"/>
    <property type="project" value="InterPro"/>
</dbReference>
<dbReference type="RefSeq" id="WP_120767678.1">
    <property type="nucleotide sequence ID" value="NZ_CP033169.1"/>
</dbReference>
<dbReference type="SUPFAM" id="SSF46785">
    <property type="entry name" value="Winged helix' DNA-binding domain"/>
    <property type="match status" value="1"/>
</dbReference>
<gene>
    <name evidence="5" type="ORF">D2962_07810</name>
</gene>
<dbReference type="GO" id="GO:0003677">
    <property type="term" value="F:DNA binding"/>
    <property type="evidence" value="ECO:0007669"/>
    <property type="project" value="UniProtKB-KW"/>
</dbReference>
<dbReference type="Proteomes" id="UP000280960">
    <property type="component" value="Chromosome"/>
</dbReference>
<evidence type="ECO:0000313" key="6">
    <source>
        <dbReference type="Proteomes" id="UP000280960"/>
    </source>
</evidence>
<dbReference type="SMART" id="SM00345">
    <property type="entry name" value="HTH_GNTR"/>
    <property type="match status" value="1"/>
</dbReference>
<evidence type="ECO:0000256" key="1">
    <source>
        <dbReference type="ARBA" id="ARBA00023015"/>
    </source>
</evidence>
<dbReference type="InterPro" id="IPR000524">
    <property type="entry name" value="Tscrpt_reg_HTH_GntR"/>
</dbReference>
<feature type="domain" description="HTH gntR-type" evidence="4">
    <location>
        <begin position="9"/>
        <end position="77"/>
    </location>
</feature>
<name>A0A3G2R523_9FIRM</name>
<keyword evidence="6" id="KW-1185">Reference proteome</keyword>
<protein>
    <submittedName>
        <fullName evidence="5">GntR family transcriptional regulator</fullName>
    </submittedName>
</protein>